<proteinExistence type="predicted"/>
<protein>
    <submittedName>
        <fullName evidence="1">Uncharacterized protein</fullName>
    </submittedName>
</protein>
<evidence type="ECO:0000313" key="2">
    <source>
        <dbReference type="Proteomes" id="UP000594688"/>
    </source>
</evidence>
<sequence>MEVYVLMYSDPSKGIVDKIISIHKTHNGAFQAMVEWTKESEEREDMDTEIAVCELQD</sequence>
<dbReference type="EMBL" id="CP048685">
    <property type="protein sequence ID" value="QPJ61365.1"/>
    <property type="molecule type" value="Genomic_DNA"/>
</dbReference>
<name>A0A7T0FZN1_9BACT</name>
<reference evidence="1 2" key="1">
    <citation type="submission" date="2020-02" db="EMBL/GenBank/DDBJ databases">
        <title>Genomic and physiological characterization of two novel Nitrospinaceae genera.</title>
        <authorList>
            <person name="Mueller A.J."/>
            <person name="Jung M.-Y."/>
            <person name="Strachan C.R."/>
            <person name="Herbold C.W."/>
            <person name="Kirkegaard R.H."/>
            <person name="Daims H."/>
        </authorList>
    </citation>
    <scope>NUCLEOTIDE SEQUENCE [LARGE SCALE GENOMIC DNA]</scope>
    <source>
        <strain evidence="1">EB</strain>
    </source>
</reference>
<evidence type="ECO:0000313" key="1">
    <source>
        <dbReference type="EMBL" id="QPJ61365.1"/>
    </source>
</evidence>
<dbReference type="KEGG" id="nli:G3M70_05470"/>
<dbReference type="Proteomes" id="UP000594688">
    <property type="component" value="Chromosome"/>
</dbReference>
<organism evidence="1 2">
    <name type="scientific">Candidatus Nitronauta litoralis</name>
    <dbReference type="NCBI Taxonomy" id="2705533"/>
    <lineage>
        <taxon>Bacteria</taxon>
        <taxon>Pseudomonadati</taxon>
        <taxon>Nitrospinota/Tectimicrobiota group</taxon>
        <taxon>Nitrospinota</taxon>
        <taxon>Nitrospinia</taxon>
        <taxon>Nitrospinales</taxon>
        <taxon>Nitrospinaceae</taxon>
        <taxon>Candidatus Nitronauta</taxon>
    </lineage>
</organism>
<dbReference type="AlphaFoldDB" id="A0A7T0FZN1"/>
<accession>A0A7T0FZN1</accession>
<gene>
    <name evidence="1" type="ORF">G3M70_05470</name>
</gene>